<comment type="similarity">
    <text evidence="1">Belongs to the AHA1 family.</text>
</comment>
<dbReference type="Pfam" id="PF08327">
    <property type="entry name" value="AHSA1"/>
    <property type="match status" value="1"/>
</dbReference>
<dbReference type="Gene3D" id="3.30.530.20">
    <property type="match status" value="1"/>
</dbReference>
<dbReference type="SUPFAM" id="SSF55961">
    <property type="entry name" value="Bet v1-like"/>
    <property type="match status" value="1"/>
</dbReference>
<accession>A0A5C4UZA9</accession>
<organism evidence="3 4">
    <name type="scientific">Streptomyces sedi</name>
    <dbReference type="NCBI Taxonomy" id="555059"/>
    <lineage>
        <taxon>Bacteria</taxon>
        <taxon>Bacillati</taxon>
        <taxon>Actinomycetota</taxon>
        <taxon>Actinomycetes</taxon>
        <taxon>Kitasatosporales</taxon>
        <taxon>Streptomycetaceae</taxon>
        <taxon>Streptomyces</taxon>
    </lineage>
</organism>
<evidence type="ECO:0000313" key="3">
    <source>
        <dbReference type="EMBL" id="TNM28189.1"/>
    </source>
</evidence>
<keyword evidence="4" id="KW-1185">Reference proteome</keyword>
<name>A0A5C4UZA9_9ACTN</name>
<dbReference type="Proteomes" id="UP000311713">
    <property type="component" value="Unassembled WGS sequence"/>
</dbReference>
<dbReference type="CDD" id="cd07814">
    <property type="entry name" value="SRPBCC_CalC_Aha1-like"/>
    <property type="match status" value="1"/>
</dbReference>
<reference evidence="3 4" key="1">
    <citation type="submission" date="2019-06" db="EMBL/GenBank/DDBJ databases">
        <title>Draft genome of Streptomyces sedi sp. JCM16909.</title>
        <authorList>
            <person name="Klykleung N."/>
            <person name="Tanasupawat S."/>
            <person name="Kudo T."/>
            <person name="Yuki M."/>
            <person name="Ohkuma M."/>
        </authorList>
    </citation>
    <scope>NUCLEOTIDE SEQUENCE [LARGE SCALE GENOMIC DNA]</scope>
    <source>
        <strain evidence="3 4">JCM 16909</strain>
    </source>
</reference>
<dbReference type="RefSeq" id="WP_139646807.1">
    <property type="nucleotide sequence ID" value="NZ_BAAAZS010000141.1"/>
</dbReference>
<dbReference type="InterPro" id="IPR023393">
    <property type="entry name" value="START-like_dom_sf"/>
</dbReference>
<dbReference type="AlphaFoldDB" id="A0A5C4UZA9"/>
<dbReference type="OrthoDB" id="5185819at2"/>
<gene>
    <name evidence="3" type="ORF">FH715_18710</name>
</gene>
<evidence type="ECO:0000259" key="2">
    <source>
        <dbReference type="Pfam" id="PF08327"/>
    </source>
</evidence>
<proteinExistence type="inferred from homology"/>
<dbReference type="EMBL" id="VDGT01000014">
    <property type="protein sequence ID" value="TNM28189.1"/>
    <property type="molecule type" value="Genomic_DNA"/>
</dbReference>
<sequence>MHRDTRPDDETPGFTLTRVLDAPRDLVWRAWTEPDEMARWFHPRGMTSPREHVHADLRVGGRYAYVMVSDATGERTPTGGVYLEIAAPERLVFTWGHPEAAAEDSPVVTVDLDDLGDRTGMTFRLRGVPGRPGDDSVYDGWSSALDVLTEALAGGPGHRA</sequence>
<dbReference type="InterPro" id="IPR013538">
    <property type="entry name" value="ASHA1/2-like_C"/>
</dbReference>
<feature type="domain" description="Activator of Hsp90 ATPase homologue 1/2-like C-terminal" evidence="2">
    <location>
        <begin position="21"/>
        <end position="152"/>
    </location>
</feature>
<protein>
    <submittedName>
        <fullName evidence="3">SRPBCC domain-containing protein</fullName>
    </submittedName>
</protein>
<comment type="caution">
    <text evidence="3">The sequence shown here is derived from an EMBL/GenBank/DDBJ whole genome shotgun (WGS) entry which is preliminary data.</text>
</comment>
<evidence type="ECO:0000313" key="4">
    <source>
        <dbReference type="Proteomes" id="UP000311713"/>
    </source>
</evidence>
<evidence type="ECO:0000256" key="1">
    <source>
        <dbReference type="ARBA" id="ARBA00006817"/>
    </source>
</evidence>